<accession>A0AB39PPH6</accession>
<protein>
    <submittedName>
        <fullName evidence="1">Uncharacterized protein</fullName>
    </submittedName>
</protein>
<organism evidence="1">
    <name type="scientific">Streptomyces sp. R28</name>
    <dbReference type="NCBI Taxonomy" id="3238628"/>
    <lineage>
        <taxon>Bacteria</taxon>
        <taxon>Bacillati</taxon>
        <taxon>Actinomycetota</taxon>
        <taxon>Actinomycetes</taxon>
        <taxon>Kitasatosporales</taxon>
        <taxon>Streptomycetaceae</taxon>
        <taxon>Streptomyces</taxon>
    </lineage>
</organism>
<name>A0AB39PPH6_9ACTN</name>
<dbReference type="AlphaFoldDB" id="A0AB39PPH6"/>
<dbReference type="RefSeq" id="WP_369166478.1">
    <property type="nucleotide sequence ID" value="NZ_CP163439.1"/>
</dbReference>
<dbReference type="EMBL" id="CP163439">
    <property type="protein sequence ID" value="XDQ31987.1"/>
    <property type="molecule type" value="Genomic_DNA"/>
</dbReference>
<evidence type="ECO:0000313" key="1">
    <source>
        <dbReference type="EMBL" id="XDQ31987.1"/>
    </source>
</evidence>
<gene>
    <name evidence="1" type="ORF">AB5J49_00685</name>
</gene>
<proteinExistence type="predicted"/>
<reference evidence="1" key="1">
    <citation type="submission" date="2024-07" db="EMBL/GenBank/DDBJ databases">
        <authorList>
            <person name="Yu S.T."/>
        </authorList>
    </citation>
    <scope>NUCLEOTIDE SEQUENCE</scope>
    <source>
        <strain evidence="1">R28</strain>
    </source>
</reference>
<sequence>MGIGSLLFTAVATYYGAMISRDQLEQSQDDTQQKFRDQAKRVAYWVDEMPNSMTYHPRLHLMNRSPDPLSYVRMDFAVLTRGENGHAIEVRYLAELPGLGPCSDVSYGIDMLRYGLKGRLAKVSPSSLFLLDIRLDFTDRNGVMWQRDRFGLRSMLDPDYQLGLQRRGKRTQFGTVQGEPAVRRVTSCEGQASYGDE</sequence>